<name>A0A6L6WTX5_9ACTN</name>
<dbReference type="PROSITE" id="PS50801">
    <property type="entry name" value="STAS"/>
    <property type="match status" value="1"/>
</dbReference>
<dbReference type="Gene3D" id="3.30.750.24">
    <property type="entry name" value="STAS domain"/>
    <property type="match status" value="1"/>
</dbReference>
<reference evidence="2 3" key="1">
    <citation type="submission" date="2019-11" db="EMBL/GenBank/DDBJ databases">
        <title>Streptomyces typhae sp. nov., a novel endophytic actinomycete isolated from the root of cattail pollen (Typha angustifolia L.).</title>
        <authorList>
            <person name="Peng C."/>
        </authorList>
    </citation>
    <scope>NUCLEOTIDE SEQUENCE [LARGE SCALE GENOMIC DNA]</scope>
    <source>
        <strain evidence="3">p1417</strain>
    </source>
</reference>
<keyword evidence="3" id="KW-1185">Reference proteome</keyword>
<evidence type="ECO:0000313" key="2">
    <source>
        <dbReference type="EMBL" id="MVO85640.1"/>
    </source>
</evidence>
<evidence type="ECO:0000313" key="3">
    <source>
        <dbReference type="Proteomes" id="UP000483802"/>
    </source>
</evidence>
<gene>
    <name evidence="2" type="ORF">GPA10_12965</name>
</gene>
<protein>
    <submittedName>
        <fullName evidence="2">STAS domain-containing protein</fullName>
    </submittedName>
</protein>
<dbReference type="InterPro" id="IPR036513">
    <property type="entry name" value="STAS_dom_sf"/>
</dbReference>
<evidence type="ECO:0000259" key="1">
    <source>
        <dbReference type="PROSITE" id="PS50801"/>
    </source>
</evidence>
<dbReference type="CDD" id="cd07043">
    <property type="entry name" value="STAS_anti-anti-sigma_factors"/>
    <property type="match status" value="1"/>
</dbReference>
<comment type="caution">
    <text evidence="2">The sequence shown here is derived from an EMBL/GenBank/DDBJ whole genome shotgun (WGS) entry which is preliminary data.</text>
</comment>
<accession>A0A6L6WTX5</accession>
<dbReference type="Pfam" id="PF01740">
    <property type="entry name" value="STAS"/>
    <property type="match status" value="1"/>
</dbReference>
<proteinExistence type="predicted"/>
<dbReference type="EMBL" id="WPNZ01000006">
    <property type="protein sequence ID" value="MVO85640.1"/>
    <property type="molecule type" value="Genomic_DNA"/>
</dbReference>
<sequence length="118" mass="12964">MLTAHLCDDDPPHRLTVRLRGLLDHTVAHELAALVVLVSEALADRPDVSELVLCCADVTQCDLCGISTLISVRRRADAYGARLILRERPARVDRLLVRTGTAAYLGALRESEPTVRQP</sequence>
<dbReference type="SUPFAM" id="SSF52091">
    <property type="entry name" value="SpoIIaa-like"/>
    <property type="match status" value="1"/>
</dbReference>
<organism evidence="2 3">
    <name type="scientific">Streptomyces typhae</name>
    <dbReference type="NCBI Taxonomy" id="2681492"/>
    <lineage>
        <taxon>Bacteria</taxon>
        <taxon>Bacillati</taxon>
        <taxon>Actinomycetota</taxon>
        <taxon>Actinomycetes</taxon>
        <taxon>Kitasatosporales</taxon>
        <taxon>Streptomycetaceae</taxon>
        <taxon>Streptomyces</taxon>
    </lineage>
</organism>
<feature type="domain" description="STAS" evidence="1">
    <location>
        <begin position="15"/>
        <end position="100"/>
    </location>
</feature>
<dbReference type="AlphaFoldDB" id="A0A6L6WTX5"/>
<dbReference type="Proteomes" id="UP000483802">
    <property type="component" value="Unassembled WGS sequence"/>
</dbReference>
<dbReference type="InterPro" id="IPR002645">
    <property type="entry name" value="STAS_dom"/>
</dbReference>